<accession>A0A8H8U774</accession>
<dbReference type="Pfam" id="PF00550">
    <property type="entry name" value="PP-binding"/>
    <property type="match status" value="1"/>
</dbReference>
<dbReference type="PROSITE" id="PS00455">
    <property type="entry name" value="AMP_BINDING"/>
    <property type="match status" value="1"/>
</dbReference>
<dbReference type="InterPro" id="IPR051414">
    <property type="entry name" value="Adenylate-forming_Reductase"/>
</dbReference>
<dbReference type="PANTHER" id="PTHR43439:SF2">
    <property type="entry name" value="ENZYME, PUTATIVE (JCVI)-RELATED"/>
    <property type="match status" value="1"/>
</dbReference>
<sequence length="1063" mass="117556">MGSIAIEEDYGRRLLPVVVETAARKNPHRVAYSFPITDDPSEGFHDITNSRYSNGINRTAWWIEKSFGKPEANSFPTIGYIGPSDLRYPMLTIAAVKVGYKMMLLSPRNSVDGHLAVIDKCGCNLWVLPTQRTGHVDQVLKKRPMIVSPLPELLDLLEDEAVCTYLYNKSFVEARQDPFVVLHTSGSTGLPKPIVVPHGSLATSDAHHLLPPVEGRLSQAQYFATPHRAYSTFPNFHSAGMVWCFAFPFFYELTIVLGPAMVPVNLDLVNSMFDHGDVDGSCLAPSTLEEISKFPASLQRIGKTLFTCYGGGPLSQECGNRLNAVTRVFNTFGATEGSLFPIVQAEREDWNYIHFHPFGGYTYRQTSDELFEQFQTRDPKLDLFQAFLQTFPDQDEFAIKDLYTKHPTKSGPWLYKGRADDVIVLSNGEKLNPLDMEASINDHPEVKASLVVGQGRFQTTAIIQLASGLPTTEVELNTVKESIWLNISAANIQAPAHAQLHKDHIMFAPDDKPFILAGKETVLRAMTVKLYEDEINEFYAKQELSQLSEATCFDLSSVVSISHGLRDLICGILELETLSVCDDMFAAGLDSLSVLKILASIHKTLQSAGKTQNDATLDATLATTSTVYKNPTIGKLSNAIYKIVHPGYQGGQDSASENIELMQSLLLKYTDTLPARSIPSEEISVILTGSTGSLGSYLLDTLLSKNHITRVFCLNRSTDGEERQVKGNKIRGLQTDWTSQRVQFIHANLSKPMFGLAQDTYDLLLQQTTHIIRQFLLTVADNQWQVDFNLTLSSFEPHIHGVRNLVDFSLATPNNASIFFISSVGTVSNQRTNASIPEALVTDFSVTEGGYGSSKLVSELILSEAFVRSKVKSSVCRVGQIAGPVEVQGGMWNKQEWLPSIIASSKHLGMLPSNLPSLDRVDWLPVNHLSQIIIELNDLDTPSSPSTTPPPPHMPIFHTVNPSTTPWSTLVPTIVAHLGSSVQIVPWDTWLLALQASQKEAEIAQNPGIKLLDFYEAADRMGKLGLELPVLETVNTGAVSKTLQEMGKVTPEWMGQWMKQWDF</sequence>
<keyword evidence="1" id="KW-0596">Phosphopantetheine</keyword>
<name>A0A8H8U774_9HELO</name>
<comment type="caution">
    <text evidence="4">The sequence shown here is derived from an EMBL/GenBank/DDBJ whole genome shotgun (WGS) entry which is preliminary data.</text>
</comment>
<dbReference type="Pfam" id="PF23562">
    <property type="entry name" value="AMP-binding_C_3"/>
    <property type="match status" value="1"/>
</dbReference>
<dbReference type="PROSITE" id="PS00012">
    <property type="entry name" value="PHOSPHOPANTETHEINE"/>
    <property type="match status" value="1"/>
</dbReference>
<dbReference type="PROSITE" id="PS50075">
    <property type="entry name" value="CARRIER"/>
    <property type="match status" value="1"/>
</dbReference>
<dbReference type="AlphaFoldDB" id="A0A8H8U774"/>
<dbReference type="Gene3D" id="3.40.50.12780">
    <property type="entry name" value="N-terminal domain of ligase-like"/>
    <property type="match status" value="1"/>
</dbReference>
<dbReference type="Proteomes" id="UP000443090">
    <property type="component" value="Unassembled WGS sequence"/>
</dbReference>
<evidence type="ECO:0000313" key="4">
    <source>
        <dbReference type="EMBL" id="TVY36398.1"/>
    </source>
</evidence>
<dbReference type="EMBL" id="QGMI01000836">
    <property type="protein sequence ID" value="TVY36398.1"/>
    <property type="molecule type" value="Genomic_DNA"/>
</dbReference>
<protein>
    <submittedName>
        <fullName evidence="4">Non-canonical non-ribosomal peptide synthetase</fullName>
    </submittedName>
</protein>
<dbReference type="InterPro" id="IPR020845">
    <property type="entry name" value="AMP-binding_CS"/>
</dbReference>
<dbReference type="Gene3D" id="3.40.50.720">
    <property type="entry name" value="NAD(P)-binding Rossmann-like Domain"/>
    <property type="match status" value="1"/>
</dbReference>
<dbReference type="SUPFAM" id="SSF56801">
    <property type="entry name" value="Acetyl-CoA synthetase-like"/>
    <property type="match status" value="1"/>
</dbReference>
<dbReference type="InterPro" id="IPR042099">
    <property type="entry name" value="ANL_N_sf"/>
</dbReference>
<evidence type="ECO:0000259" key="3">
    <source>
        <dbReference type="PROSITE" id="PS50075"/>
    </source>
</evidence>
<dbReference type="PANTHER" id="PTHR43439">
    <property type="entry name" value="PHENYLACETATE-COENZYME A LIGASE"/>
    <property type="match status" value="1"/>
</dbReference>
<dbReference type="InterPro" id="IPR036291">
    <property type="entry name" value="NAD(P)-bd_dom_sf"/>
</dbReference>
<dbReference type="InterPro" id="IPR036736">
    <property type="entry name" value="ACP-like_sf"/>
</dbReference>
<evidence type="ECO:0000313" key="5">
    <source>
        <dbReference type="Proteomes" id="UP000443090"/>
    </source>
</evidence>
<keyword evidence="2" id="KW-0597">Phosphoprotein</keyword>
<dbReference type="InterPro" id="IPR013120">
    <property type="entry name" value="FAR_NAD-bd"/>
</dbReference>
<proteinExistence type="predicted"/>
<keyword evidence="5" id="KW-1185">Reference proteome</keyword>
<reference evidence="4 5" key="1">
    <citation type="submission" date="2018-05" db="EMBL/GenBank/DDBJ databases">
        <title>Genome sequencing and assembly of the regulated plant pathogen Lachnellula willkommii and related sister species for the development of diagnostic species identification markers.</title>
        <authorList>
            <person name="Giroux E."/>
            <person name="Bilodeau G."/>
        </authorList>
    </citation>
    <scope>NUCLEOTIDE SEQUENCE [LARGE SCALE GENOMIC DNA]</scope>
    <source>
        <strain evidence="4 5">CBS 160.35</strain>
    </source>
</reference>
<feature type="domain" description="Carrier" evidence="3">
    <location>
        <begin position="556"/>
        <end position="644"/>
    </location>
</feature>
<dbReference type="InterPro" id="IPR000873">
    <property type="entry name" value="AMP-dep_synth/lig_dom"/>
</dbReference>
<dbReference type="OrthoDB" id="429813at2759"/>
<dbReference type="InterPro" id="IPR006162">
    <property type="entry name" value="Ppantetheine_attach_site"/>
</dbReference>
<evidence type="ECO:0000256" key="1">
    <source>
        <dbReference type="ARBA" id="ARBA00022450"/>
    </source>
</evidence>
<organism evidence="4 5">
    <name type="scientific">Lachnellula occidentalis</name>
    <dbReference type="NCBI Taxonomy" id="215460"/>
    <lineage>
        <taxon>Eukaryota</taxon>
        <taxon>Fungi</taxon>
        <taxon>Dikarya</taxon>
        <taxon>Ascomycota</taxon>
        <taxon>Pezizomycotina</taxon>
        <taxon>Leotiomycetes</taxon>
        <taxon>Helotiales</taxon>
        <taxon>Lachnaceae</taxon>
        <taxon>Lachnellula</taxon>
    </lineage>
</organism>
<dbReference type="Gene3D" id="1.10.1200.10">
    <property type="entry name" value="ACP-like"/>
    <property type="match status" value="1"/>
</dbReference>
<gene>
    <name evidence="4" type="primary">FUB8_4</name>
    <name evidence="4" type="ORF">LOCC1_G007164</name>
</gene>
<dbReference type="InterPro" id="IPR009081">
    <property type="entry name" value="PP-bd_ACP"/>
</dbReference>
<dbReference type="Pfam" id="PF07993">
    <property type="entry name" value="NAD_binding_4"/>
    <property type="match status" value="1"/>
</dbReference>
<dbReference type="Pfam" id="PF00501">
    <property type="entry name" value="AMP-binding"/>
    <property type="match status" value="1"/>
</dbReference>
<dbReference type="SUPFAM" id="SSF51735">
    <property type="entry name" value="NAD(P)-binding Rossmann-fold domains"/>
    <property type="match status" value="1"/>
</dbReference>
<evidence type="ECO:0000256" key="2">
    <source>
        <dbReference type="ARBA" id="ARBA00022553"/>
    </source>
</evidence>